<protein>
    <recommendedName>
        <fullName evidence="1">Dedicator of cytokinesis TPR repeats region domain-containing protein</fullName>
    </recommendedName>
</protein>
<organism evidence="2 3">
    <name type="scientific">Dreissena polymorpha</name>
    <name type="common">Zebra mussel</name>
    <name type="synonym">Mytilus polymorpha</name>
    <dbReference type="NCBI Taxonomy" id="45954"/>
    <lineage>
        <taxon>Eukaryota</taxon>
        <taxon>Metazoa</taxon>
        <taxon>Spiralia</taxon>
        <taxon>Lophotrochozoa</taxon>
        <taxon>Mollusca</taxon>
        <taxon>Bivalvia</taxon>
        <taxon>Autobranchia</taxon>
        <taxon>Heteroconchia</taxon>
        <taxon>Euheterodonta</taxon>
        <taxon>Imparidentia</taxon>
        <taxon>Neoheterodontei</taxon>
        <taxon>Myida</taxon>
        <taxon>Dreissenoidea</taxon>
        <taxon>Dreissenidae</taxon>
        <taxon>Dreissena</taxon>
    </lineage>
</organism>
<dbReference type="GO" id="GO:0005886">
    <property type="term" value="C:plasma membrane"/>
    <property type="evidence" value="ECO:0007669"/>
    <property type="project" value="TreeGrafter"/>
</dbReference>
<dbReference type="InterPro" id="IPR026791">
    <property type="entry name" value="DOCK"/>
</dbReference>
<reference evidence="2" key="2">
    <citation type="submission" date="2020-11" db="EMBL/GenBank/DDBJ databases">
        <authorList>
            <person name="McCartney M.A."/>
            <person name="Auch B."/>
            <person name="Kono T."/>
            <person name="Mallez S."/>
            <person name="Becker A."/>
            <person name="Gohl D.M."/>
            <person name="Silverstein K.A.T."/>
            <person name="Koren S."/>
            <person name="Bechman K.B."/>
            <person name="Herman A."/>
            <person name="Abrahante J.E."/>
            <person name="Garbe J."/>
        </authorList>
    </citation>
    <scope>NUCLEOTIDE SEQUENCE</scope>
    <source>
        <strain evidence="2">Duluth1</strain>
        <tissue evidence="2">Whole animal</tissue>
    </source>
</reference>
<dbReference type="Pfam" id="PF23554">
    <property type="entry name" value="TPR_DOCK"/>
    <property type="match status" value="1"/>
</dbReference>
<reference evidence="2" key="1">
    <citation type="journal article" date="2019" name="bioRxiv">
        <title>The Genome of the Zebra Mussel, Dreissena polymorpha: A Resource for Invasive Species Research.</title>
        <authorList>
            <person name="McCartney M.A."/>
            <person name="Auch B."/>
            <person name="Kono T."/>
            <person name="Mallez S."/>
            <person name="Zhang Y."/>
            <person name="Obille A."/>
            <person name="Becker A."/>
            <person name="Abrahante J.E."/>
            <person name="Garbe J."/>
            <person name="Badalamenti J.P."/>
            <person name="Herman A."/>
            <person name="Mangelson H."/>
            <person name="Liachko I."/>
            <person name="Sullivan S."/>
            <person name="Sone E.D."/>
            <person name="Koren S."/>
            <person name="Silverstein K.A.T."/>
            <person name="Beckman K.B."/>
            <person name="Gohl D.M."/>
        </authorList>
    </citation>
    <scope>NUCLEOTIDE SEQUENCE</scope>
    <source>
        <strain evidence="2">Duluth1</strain>
        <tissue evidence="2">Whole animal</tissue>
    </source>
</reference>
<dbReference type="Proteomes" id="UP000828390">
    <property type="component" value="Unassembled WGS sequence"/>
</dbReference>
<evidence type="ECO:0000313" key="3">
    <source>
        <dbReference type="Proteomes" id="UP000828390"/>
    </source>
</evidence>
<dbReference type="GO" id="GO:0005737">
    <property type="term" value="C:cytoplasm"/>
    <property type="evidence" value="ECO:0007669"/>
    <property type="project" value="TreeGrafter"/>
</dbReference>
<dbReference type="PANTHER" id="PTHR45653">
    <property type="entry name" value="DEDICATOR OF CYTOKINESIS"/>
    <property type="match status" value="1"/>
</dbReference>
<evidence type="ECO:0000259" key="1">
    <source>
        <dbReference type="Pfam" id="PF23554"/>
    </source>
</evidence>
<name>A0A9D4JQ69_DREPO</name>
<accession>A0A9D4JQ69</accession>
<comment type="caution">
    <text evidence="2">The sequence shown here is derived from an EMBL/GenBank/DDBJ whole genome shotgun (WGS) entry which is preliminary data.</text>
</comment>
<gene>
    <name evidence="2" type="ORF">DPMN_122072</name>
</gene>
<evidence type="ECO:0000313" key="2">
    <source>
        <dbReference type="EMBL" id="KAH3820326.1"/>
    </source>
</evidence>
<dbReference type="GO" id="GO:0007264">
    <property type="term" value="P:small GTPase-mediated signal transduction"/>
    <property type="evidence" value="ECO:0007669"/>
    <property type="project" value="InterPro"/>
</dbReference>
<dbReference type="EMBL" id="JAIWYP010000005">
    <property type="protein sequence ID" value="KAH3820326.1"/>
    <property type="molecule type" value="Genomic_DNA"/>
</dbReference>
<feature type="domain" description="Dedicator of cytokinesis TPR repeats region" evidence="1">
    <location>
        <begin position="1"/>
        <end position="67"/>
    </location>
</feature>
<dbReference type="InterPro" id="IPR056372">
    <property type="entry name" value="TPR_DOCK"/>
</dbReference>
<keyword evidence="3" id="KW-1185">Reference proteome</keyword>
<dbReference type="PANTHER" id="PTHR45653:SF12">
    <property type="entry name" value="SPONGE, ISOFORM E"/>
    <property type="match status" value="1"/>
</dbReference>
<dbReference type="AlphaFoldDB" id="A0A9D4JQ69"/>
<sequence>MRVLMGVQVETLWQSLGVLRRNFMPALMGPFLQLTLVPAVEVRKATLPIIFDMMACEQKVHGHFNIVCGLKSSCSQNCICSSFMFIFCILLLIF</sequence>
<proteinExistence type="predicted"/>
<dbReference type="GO" id="GO:0031267">
    <property type="term" value="F:small GTPase binding"/>
    <property type="evidence" value="ECO:0007669"/>
    <property type="project" value="TreeGrafter"/>
</dbReference>
<dbReference type="GO" id="GO:0005085">
    <property type="term" value="F:guanyl-nucleotide exchange factor activity"/>
    <property type="evidence" value="ECO:0007669"/>
    <property type="project" value="InterPro"/>
</dbReference>